<feature type="non-terminal residue" evidence="8">
    <location>
        <position position="266"/>
    </location>
</feature>
<feature type="transmembrane region" description="Helical" evidence="7">
    <location>
        <begin position="200"/>
        <end position="223"/>
    </location>
</feature>
<evidence type="ECO:0000256" key="5">
    <source>
        <dbReference type="ARBA" id="ARBA00022989"/>
    </source>
</evidence>
<keyword evidence="5 7" id="KW-1133">Transmembrane helix</keyword>
<evidence type="ECO:0000256" key="2">
    <source>
        <dbReference type="ARBA" id="ARBA00022448"/>
    </source>
</evidence>
<dbReference type="Pfam" id="PF01554">
    <property type="entry name" value="MatE"/>
    <property type="match status" value="1"/>
</dbReference>
<dbReference type="InterPro" id="IPR052031">
    <property type="entry name" value="Membrane_Transporter-Flippase"/>
</dbReference>
<feature type="transmembrane region" description="Helical" evidence="7">
    <location>
        <begin position="141"/>
        <end position="162"/>
    </location>
</feature>
<feature type="transmembrane region" description="Helical" evidence="7">
    <location>
        <begin position="174"/>
        <end position="194"/>
    </location>
</feature>
<evidence type="ECO:0000256" key="6">
    <source>
        <dbReference type="ARBA" id="ARBA00023136"/>
    </source>
</evidence>
<keyword evidence="3" id="KW-1003">Cell membrane</keyword>
<dbReference type="GO" id="GO:0005886">
    <property type="term" value="C:plasma membrane"/>
    <property type="evidence" value="ECO:0007669"/>
    <property type="project" value="UniProtKB-SubCell"/>
</dbReference>
<organism evidence="8">
    <name type="scientific">hydrothermal vent metagenome</name>
    <dbReference type="NCBI Taxonomy" id="652676"/>
    <lineage>
        <taxon>unclassified sequences</taxon>
        <taxon>metagenomes</taxon>
        <taxon>ecological metagenomes</taxon>
    </lineage>
</organism>
<keyword evidence="4 7" id="KW-0812">Transmembrane</keyword>
<evidence type="ECO:0000313" key="8">
    <source>
        <dbReference type="EMBL" id="VAW21601.1"/>
    </source>
</evidence>
<dbReference type="GO" id="GO:0015297">
    <property type="term" value="F:antiporter activity"/>
    <property type="evidence" value="ECO:0007669"/>
    <property type="project" value="InterPro"/>
</dbReference>
<evidence type="ECO:0000256" key="1">
    <source>
        <dbReference type="ARBA" id="ARBA00004651"/>
    </source>
</evidence>
<evidence type="ECO:0000256" key="7">
    <source>
        <dbReference type="SAM" id="Phobius"/>
    </source>
</evidence>
<feature type="transmembrane region" description="Helical" evidence="7">
    <location>
        <begin position="21"/>
        <end position="46"/>
    </location>
</feature>
<reference evidence="8" key="1">
    <citation type="submission" date="2018-06" db="EMBL/GenBank/DDBJ databases">
        <authorList>
            <person name="Zhirakovskaya E."/>
        </authorList>
    </citation>
    <scope>NUCLEOTIDE SEQUENCE</scope>
</reference>
<dbReference type="PANTHER" id="PTHR43549">
    <property type="entry name" value="MULTIDRUG RESISTANCE PROTEIN YPNP-RELATED"/>
    <property type="match status" value="1"/>
</dbReference>
<feature type="transmembrane region" description="Helical" evidence="7">
    <location>
        <begin position="61"/>
        <end position="86"/>
    </location>
</feature>
<dbReference type="GO" id="GO:0042910">
    <property type="term" value="F:xenobiotic transmembrane transporter activity"/>
    <property type="evidence" value="ECO:0007669"/>
    <property type="project" value="InterPro"/>
</dbReference>
<proteinExistence type="predicted"/>
<name>A0A3B0TSJ7_9ZZZZ</name>
<accession>A0A3B0TSJ7</accession>
<dbReference type="EMBL" id="UOEQ01000363">
    <property type="protein sequence ID" value="VAW21601.1"/>
    <property type="molecule type" value="Genomic_DNA"/>
</dbReference>
<dbReference type="PANTHER" id="PTHR43549:SF2">
    <property type="entry name" value="MULTIDRUG RESISTANCE PROTEIN NORM-RELATED"/>
    <property type="match status" value="1"/>
</dbReference>
<feature type="transmembrane region" description="Helical" evidence="7">
    <location>
        <begin position="244"/>
        <end position="263"/>
    </location>
</feature>
<dbReference type="InterPro" id="IPR002528">
    <property type="entry name" value="MATE_fam"/>
</dbReference>
<comment type="subcellular location">
    <subcellularLocation>
        <location evidence="1">Cell membrane</location>
        <topology evidence="1">Multi-pass membrane protein</topology>
    </subcellularLocation>
</comment>
<gene>
    <name evidence="8" type="ORF">MNBD_ALPHA11-725</name>
</gene>
<sequence length="266" mass="28087">MTKQTGGRNAVFTHGSTMRHVIIMTSTAAIGMMALFFVDIITLFYISQLNDPAQTAAVGRAGYVIGFLIAVSVGMMIGSSVLIARAIGEGKEEVAKRFAGSALVGTAIMGTIFAAISLLLVDWFLNLLGAEGTALSHAQRYLLIILPGMPFMSVGMICIGILRAWGAAKESMYITLAGGILTAVLDPIFIFVLGMEVTGAAIVTLIARISFTVYGLYLVLVAADMVKFPDIKQIGADVLEMAKFGVPAIFTNLAAPIGAFFIAHNI</sequence>
<evidence type="ECO:0000256" key="4">
    <source>
        <dbReference type="ARBA" id="ARBA00022692"/>
    </source>
</evidence>
<keyword evidence="6 7" id="KW-0472">Membrane</keyword>
<keyword evidence="2" id="KW-0813">Transport</keyword>
<evidence type="ECO:0000256" key="3">
    <source>
        <dbReference type="ARBA" id="ARBA00022475"/>
    </source>
</evidence>
<dbReference type="AlphaFoldDB" id="A0A3B0TSJ7"/>
<feature type="transmembrane region" description="Helical" evidence="7">
    <location>
        <begin position="98"/>
        <end position="121"/>
    </location>
</feature>
<protein>
    <submittedName>
        <fullName evidence="8">Multi antimicrobial extrusion protein (Na(+)/drug antiporter), MATE family of MDR efflux pumps</fullName>
    </submittedName>
</protein>